<protein>
    <submittedName>
        <fullName evidence="2">Uncharacterized protein</fullName>
    </submittedName>
</protein>
<reference evidence="2 3" key="1">
    <citation type="submission" date="2018-08" db="EMBL/GenBank/DDBJ databases">
        <title>Comparative analysis of Burkholderia isolates from Puerto Rico.</title>
        <authorList>
            <person name="Hall C."/>
            <person name="Sahl J."/>
            <person name="Wagner D."/>
        </authorList>
    </citation>
    <scope>NUCLEOTIDE SEQUENCE [LARGE SCALE GENOMIC DNA]</scope>
    <source>
        <strain evidence="2 3">Bp8966</strain>
    </source>
</reference>
<name>A0ABX9YU45_9BURK</name>
<keyword evidence="1" id="KW-1133">Transmembrane helix</keyword>
<sequence length="74" mass="8128">MIQTTANNFQPVFRENKRSLVTRVPGDNELLAACGDLHGYIVKGSLWAFGSGLAVACVWFLCVAFRAGVLPWPF</sequence>
<comment type="caution">
    <text evidence="2">The sequence shown here is derived from an EMBL/GenBank/DDBJ whole genome shotgun (WGS) entry which is preliminary data.</text>
</comment>
<proteinExistence type="predicted"/>
<gene>
    <name evidence="2" type="ORF">DF017_07375</name>
</gene>
<keyword evidence="1" id="KW-0472">Membrane</keyword>
<keyword evidence="1" id="KW-0812">Transmembrane</keyword>
<organism evidence="2 3">
    <name type="scientific">Burkholderia stagnalis</name>
    <dbReference type="NCBI Taxonomy" id="1503054"/>
    <lineage>
        <taxon>Bacteria</taxon>
        <taxon>Pseudomonadati</taxon>
        <taxon>Pseudomonadota</taxon>
        <taxon>Betaproteobacteria</taxon>
        <taxon>Burkholderiales</taxon>
        <taxon>Burkholderiaceae</taxon>
        <taxon>Burkholderia</taxon>
        <taxon>Burkholderia cepacia complex</taxon>
    </lineage>
</organism>
<feature type="transmembrane region" description="Helical" evidence="1">
    <location>
        <begin position="46"/>
        <end position="69"/>
    </location>
</feature>
<evidence type="ECO:0000313" key="3">
    <source>
        <dbReference type="Proteomes" id="UP000281098"/>
    </source>
</evidence>
<dbReference type="Proteomes" id="UP000281098">
    <property type="component" value="Unassembled WGS sequence"/>
</dbReference>
<keyword evidence="3" id="KW-1185">Reference proteome</keyword>
<dbReference type="EMBL" id="QTPM01000006">
    <property type="protein sequence ID" value="RQY96461.1"/>
    <property type="molecule type" value="Genomic_DNA"/>
</dbReference>
<evidence type="ECO:0000313" key="2">
    <source>
        <dbReference type="EMBL" id="RQY96461.1"/>
    </source>
</evidence>
<evidence type="ECO:0000256" key="1">
    <source>
        <dbReference type="SAM" id="Phobius"/>
    </source>
</evidence>
<accession>A0ABX9YU45</accession>